<comment type="caution">
    <text evidence="1">The sequence shown here is derived from an EMBL/GenBank/DDBJ whole genome shotgun (WGS) entry which is preliminary data.</text>
</comment>
<sequence>MKNKVFKSISLNGFEMDIKSTFKIINLERYTYLDEEDNNRKVIEYNFEILIKSPGNKFKPFFTGNIIIIRAKNYTEFRKKLGKQISLRVFNDLKQRYNLKLN</sequence>
<dbReference type="EMBL" id="LAZR01002441">
    <property type="protein sequence ID" value="KKN30011.1"/>
    <property type="molecule type" value="Genomic_DNA"/>
</dbReference>
<organism evidence="1">
    <name type="scientific">marine sediment metagenome</name>
    <dbReference type="NCBI Taxonomy" id="412755"/>
    <lineage>
        <taxon>unclassified sequences</taxon>
        <taxon>metagenomes</taxon>
        <taxon>ecological metagenomes</taxon>
    </lineage>
</organism>
<gene>
    <name evidence="1" type="ORF">LCGC14_0838280</name>
</gene>
<evidence type="ECO:0000313" key="1">
    <source>
        <dbReference type="EMBL" id="KKN30011.1"/>
    </source>
</evidence>
<protein>
    <submittedName>
        <fullName evidence="1">Uncharacterized protein</fullName>
    </submittedName>
</protein>
<dbReference type="AlphaFoldDB" id="A0A0F9RYK4"/>
<proteinExistence type="predicted"/>
<name>A0A0F9RYK4_9ZZZZ</name>
<accession>A0A0F9RYK4</accession>
<reference evidence="1" key="1">
    <citation type="journal article" date="2015" name="Nature">
        <title>Complex archaea that bridge the gap between prokaryotes and eukaryotes.</title>
        <authorList>
            <person name="Spang A."/>
            <person name="Saw J.H."/>
            <person name="Jorgensen S.L."/>
            <person name="Zaremba-Niedzwiedzka K."/>
            <person name="Martijn J."/>
            <person name="Lind A.E."/>
            <person name="van Eijk R."/>
            <person name="Schleper C."/>
            <person name="Guy L."/>
            <person name="Ettema T.J."/>
        </authorList>
    </citation>
    <scope>NUCLEOTIDE SEQUENCE</scope>
</reference>